<proteinExistence type="predicted"/>
<feature type="region of interest" description="Disordered" evidence="1">
    <location>
        <begin position="330"/>
        <end position="351"/>
    </location>
</feature>
<feature type="compositionally biased region" description="Basic and acidic residues" evidence="1">
    <location>
        <begin position="336"/>
        <end position="348"/>
    </location>
</feature>
<feature type="compositionally biased region" description="Polar residues" evidence="1">
    <location>
        <begin position="91"/>
        <end position="100"/>
    </location>
</feature>
<dbReference type="VEuPathDB" id="TriTrypDB:TvY486_1013020"/>
<protein>
    <submittedName>
        <fullName evidence="2">Uncharacterized protein</fullName>
    </submittedName>
</protein>
<reference evidence="2" key="1">
    <citation type="journal article" date="2012" name="Proc. Natl. Acad. Sci. U.S.A.">
        <title>Antigenic diversity is generated by distinct evolutionary mechanisms in African trypanosome species.</title>
        <authorList>
            <person name="Jackson A.P."/>
            <person name="Berry A."/>
            <person name="Aslett M."/>
            <person name="Allison H.C."/>
            <person name="Burton P."/>
            <person name="Vavrova-Anderson J."/>
            <person name="Brown R."/>
            <person name="Browne H."/>
            <person name="Corton N."/>
            <person name="Hauser H."/>
            <person name="Gamble J."/>
            <person name="Gilderthorp R."/>
            <person name="Marcello L."/>
            <person name="McQuillan J."/>
            <person name="Otto T.D."/>
            <person name="Quail M.A."/>
            <person name="Sanders M.J."/>
            <person name="van Tonder A."/>
            <person name="Ginger M.L."/>
            <person name="Field M.C."/>
            <person name="Barry J.D."/>
            <person name="Hertz-Fowler C."/>
            <person name="Berriman M."/>
        </authorList>
    </citation>
    <scope>NUCLEOTIDE SEQUENCE</scope>
    <source>
        <strain evidence="2">Y486</strain>
    </source>
</reference>
<dbReference type="AlphaFoldDB" id="G0U496"/>
<gene>
    <name evidence="2" type="ORF">TVY486_1013020</name>
</gene>
<evidence type="ECO:0000313" key="2">
    <source>
        <dbReference type="EMBL" id="CCC52259.1"/>
    </source>
</evidence>
<name>G0U496_TRYVY</name>
<accession>G0U496</accession>
<sequence length="487" mass="52740">MEDQLDMMQFTRTGPKVSEKNGGFGELGKLHTPSEHGKFEVSPAEAPVKVCAALGQVSQLSTGGQRAIVCGRVKKLNIMRCAGYGNGAVSPDSQATSSAPPVSKKATESDVTIDAQRFRYAVDILNVMIEEDASRSGMRAWVSRFKNDKAEAKLSKEHLYPVWLIVGSEAILAIDLNGSSQHHNYEAVVATQLDLLPPQGAIILSLQNALFDSQLQLPRSVPELRAMMLPKSTDVRRGSPIGVLFLDPSERWSILYDVCQTYLPSFLRAAYPMGVTLCGDWTAGASPGQGLSHTIEISENIRNSILSSISDSGLPNQNVFVKKGSRLGSVQEQEAVPDHSPDGAENRPRSSVIDVSQLQRHLAGDAMDGHRDVARSPWEERGMESIFTATLFSTSPTLSGKPANAYCRGVLVLTPRGPVQLLAPGPGLMVRVADVAESLLRSCVGRSMRLSRECIAFKYAPSLPPLEDTTLVDTPYSVMRLQISRGV</sequence>
<evidence type="ECO:0000256" key="1">
    <source>
        <dbReference type="SAM" id="MobiDB-lite"/>
    </source>
</evidence>
<dbReference type="EMBL" id="HE573026">
    <property type="protein sequence ID" value="CCC52259.1"/>
    <property type="molecule type" value="Genomic_DNA"/>
</dbReference>
<organism evidence="2">
    <name type="scientific">Trypanosoma vivax (strain Y486)</name>
    <dbReference type="NCBI Taxonomy" id="1055687"/>
    <lineage>
        <taxon>Eukaryota</taxon>
        <taxon>Discoba</taxon>
        <taxon>Euglenozoa</taxon>
        <taxon>Kinetoplastea</taxon>
        <taxon>Metakinetoplastina</taxon>
        <taxon>Trypanosomatida</taxon>
        <taxon>Trypanosomatidae</taxon>
        <taxon>Trypanosoma</taxon>
        <taxon>Duttonella</taxon>
    </lineage>
</organism>
<dbReference type="OMA" id="NIMRCAG"/>
<feature type="region of interest" description="Disordered" evidence="1">
    <location>
        <begin position="89"/>
        <end position="108"/>
    </location>
</feature>